<dbReference type="GO" id="GO:0005524">
    <property type="term" value="F:ATP binding"/>
    <property type="evidence" value="ECO:0007669"/>
    <property type="project" value="UniProtKB-KW"/>
</dbReference>
<dbReference type="InterPro" id="IPR001341">
    <property type="entry name" value="Asp_kinase"/>
</dbReference>
<reference evidence="13 14" key="1">
    <citation type="journal article" date="2010" name="Stand. Genomic Sci.">
        <title>Complete genome sequence of Spirochaeta smaragdinae type strain (SEBR 4228).</title>
        <authorList>
            <person name="Mavromatis K."/>
            <person name="Yasawong M."/>
            <person name="Chertkov O."/>
            <person name="Lapidus A."/>
            <person name="Lucas S."/>
            <person name="Nolan M."/>
            <person name="Del Rio T.G."/>
            <person name="Tice H."/>
            <person name="Cheng J.F."/>
            <person name="Pitluck S."/>
            <person name="Liolios K."/>
            <person name="Ivanova N."/>
            <person name="Tapia R."/>
            <person name="Han C."/>
            <person name="Bruce D."/>
            <person name="Goodwin L."/>
            <person name="Pati A."/>
            <person name="Chen A."/>
            <person name="Palaniappan K."/>
            <person name="Land M."/>
            <person name="Hauser L."/>
            <person name="Chang Y.J."/>
            <person name="Jeffries C.D."/>
            <person name="Detter J.C."/>
            <person name="Rohde M."/>
            <person name="Brambilla E."/>
            <person name="Spring S."/>
            <person name="Goker M."/>
            <person name="Sikorski J."/>
            <person name="Woyke T."/>
            <person name="Bristow J."/>
            <person name="Eisen J.A."/>
            <person name="Markowitz V."/>
            <person name="Hugenholtz P."/>
            <person name="Klenk H.P."/>
            <person name="Kyrpides N.C."/>
        </authorList>
    </citation>
    <scope>NUCLEOTIDE SEQUENCE [LARGE SCALE GENOMIC DNA]</scope>
    <source>
        <strain evidence="14">DSM 11293 / JCM 15392 / SEBR 4228</strain>
    </source>
</reference>
<evidence type="ECO:0000313" key="13">
    <source>
        <dbReference type="EMBL" id="ADK79719.1"/>
    </source>
</evidence>
<dbReference type="OrthoDB" id="9799110at2"/>
<organism evidence="13 14">
    <name type="scientific">Sediminispirochaeta smaragdinae (strain DSM 11293 / JCM 15392 / SEBR 4228)</name>
    <name type="common">Spirochaeta smaragdinae</name>
    <dbReference type="NCBI Taxonomy" id="573413"/>
    <lineage>
        <taxon>Bacteria</taxon>
        <taxon>Pseudomonadati</taxon>
        <taxon>Spirochaetota</taxon>
        <taxon>Spirochaetia</taxon>
        <taxon>Spirochaetales</taxon>
        <taxon>Spirochaetaceae</taxon>
        <taxon>Sediminispirochaeta</taxon>
    </lineage>
</organism>
<keyword evidence="6 8" id="KW-0067">ATP-binding</keyword>
<accession>E1RBI9</accession>
<dbReference type="Pfam" id="PF22468">
    <property type="entry name" value="ACT_9"/>
    <property type="match status" value="1"/>
</dbReference>
<dbReference type="SUPFAM" id="SSF53633">
    <property type="entry name" value="Carbamate kinase-like"/>
    <property type="match status" value="1"/>
</dbReference>
<protein>
    <recommendedName>
        <fullName evidence="9">Aspartokinase</fullName>
        <ecNumber evidence="9">2.7.2.4</ecNumber>
    </recommendedName>
</protein>
<dbReference type="RefSeq" id="WP_013253183.1">
    <property type="nucleotide sequence ID" value="NC_014364.1"/>
</dbReference>
<comment type="similarity">
    <text evidence="2 9">Belongs to the aspartokinase family.</text>
</comment>
<comment type="catalytic activity">
    <reaction evidence="7 9">
        <text>L-aspartate + ATP = 4-phospho-L-aspartate + ADP</text>
        <dbReference type="Rhea" id="RHEA:23776"/>
        <dbReference type="ChEBI" id="CHEBI:29991"/>
        <dbReference type="ChEBI" id="CHEBI:30616"/>
        <dbReference type="ChEBI" id="CHEBI:57535"/>
        <dbReference type="ChEBI" id="CHEBI:456216"/>
        <dbReference type="EC" id="2.7.2.4"/>
    </reaction>
</comment>
<feature type="binding site" evidence="8">
    <location>
        <position position="117"/>
    </location>
    <ligand>
        <name>substrate</name>
    </ligand>
</feature>
<keyword evidence="3 9" id="KW-0808">Transferase</keyword>
<dbReference type="Proteomes" id="UP000002318">
    <property type="component" value="Chromosome"/>
</dbReference>
<dbReference type="InterPro" id="IPR045865">
    <property type="entry name" value="ACT-like_dom_sf"/>
</dbReference>
<dbReference type="GO" id="GO:0009088">
    <property type="term" value="P:threonine biosynthetic process"/>
    <property type="evidence" value="ECO:0007669"/>
    <property type="project" value="UniProtKB-UniPathway"/>
</dbReference>
<dbReference type="eggNOG" id="COG0527">
    <property type="taxonomic scope" value="Bacteria"/>
</dbReference>
<proteinExistence type="inferred from homology"/>
<keyword evidence="10" id="KW-0028">Amino-acid biosynthesis</keyword>
<dbReference type="GO" id="GO:0005829">
    <property type="term" value="C:cytosol"/>
    <property type="evidence" value="ECO:0007669"/>
    <property type="project" value="TreeGrafter"/>
</dbReference>
<dbReference type="InterPro" id="IPR001048">
    <property type="entry name" value="Asp/Glu/Uridylate_kinase"/>
</dbReference>
<dbReference type="InterPro" id="IPR005260">
    <property type="entry name" value="Asp_kin_monofn"/>
</dbReference>
<dbReference type="AlphaFoldDB" id="E1RBI9"/>
<evidence type="ECO:0000256" key="9">
    <source>
        <dbReference type="RuleBase" id="RU003448"/>
    </source>
</evidence>
<evidence type="ECO:0000256" key="4">
    <source>
        <dbReference type="ARBA" id="ARBA00022741"/>
    </source>
</evidence>
<dbReference type="UniPathway" id="UPA00051">
    <property type="reaction ID" value="UER00462"/>
</dbReference>
<evidence type="ECO:0000259" key="12">
    <source>
        <dbReference type="Pfam" id="PF22468"/>
    </source>
</evidence>
<evidence type="ECO:0000256" key="1">
    <source>
        <dbReference type="ARBA" id="ARBA00004766"/>
    </source>
</evidence>
<sequence length="434" mass="47136">MQNMIVCKFGGTSMADAAQMRKVKSIIDLDRDRRVVVVSAPGKRSKDDEKITDLLYSCHKAASDGKAIAPYFSVIRERILAICKELSVVSDMASRLDEIEEKISSGASADYAASRGEYLSGLMMAGVLDATFVDPEEVVRLTADGRVDDATYPMVAEAMKGPGRYVIPGFFGSTSDGKVKTFSRGGSDISGAIAARAVDAKRYENWTDVSGILMADPRIVDTPPTITEITYREVRELASIGASVFHEEAIAPVRSVGVPINVRNTNDPQAPGTMILPSRDTAKRAVVGVSGKKSYRNLYVEKLMLDRYPGFRQELLTLLQERGIVPEFESKGFDSLSFLIPEAYVENDNAVLEAIRANLDPDEVAFRPSLALLGVVGEGILEKAGIAASYFLALQKANINVRFINYGGSEISLLIGVDADRYREALRALVEAAV</sequence>
<dbReference type="PANTHER" id="PTHR21499">
    <property type="entry name" value="ASPARTATE KINASE"/>
    <property type="match status" value="1"/>
</dbReference>
<comment type="pathway">
    <text evidence="10">Amino-acid biosynthesis; L-methionine biosynthesis via de novo pathway; L-homoserine from L-aspartate: step 1/3.</text>
</comment>
<dbReference type="NCBIfam" id="NF006540">
    <property type="entry name" value="PRK09034.1"/>
    <property type="match status" value="1"/>
</dbReference>
<dbReference type="GO" id="GO:0009090">
    <property type="term" value="P:homoserine biosynthetic process"/>
    <property type="evidence" value="ECO:0007669"/>
    <property type="project" value="TreeGrafter"/>
</dbReference>
<evidence type="ECO:0000256" key="7">
    <source>
        <dbReference type="ARBA" id="ARBA00047872"/>
    </source>
</evidence>
<dbReference type="HOGENOM" id="CLU_009116_6_2_12"/>
<dbReference type="PROSITE" id="PS00324">
    <property type="entry name" value="ASPARTOKINASE"/>
    <property type="match status" value="1"/>
</dbReference>
<dbReference type="GO" id="GO:0004072">
    <property type="term" value="F:aspartate kinase activity"/>
    <property type="evidence" value="ECO:0007669"/>
    <property type="project" value="UniProtKB-EC"/>
</dbReference>
<evidence type="ECO:0000256" key="6">
    <source>
        <dbReference type="ARBA" id="ARBA00022840"/>
    </source>
</evidence>
<evidence type="ECO:0000259" key="11">
    <source>
        <dbReference type="Pfam" id="PF00696"/>
    </source>
</evidence>
<dbReference type="Pfam" id="PF00696">
    <property type="entry name" value="AA_kinase"/>
    <property type="match status" value="1"/>
</dbReference>
<feature type="binding site" evidence="8">
    <location>
        <begin position="207"/>
        <end position="208"/>
    </location>
    <ligand>
        <name>ATP</name>
        <dbReference type="ChEBI" id="CHEBI:30616"/>
    </ligand>
</feature>
<dbReference type="PANTHER" id="PTHR21499:SF67">
    <property type="entry name" value="ASPARTOKINASE 3"/>
    <property type="match status" value="1"/>
</dbReference>
<dbReference type="InterPro" id="IPR036393">
    <property type="entry name" value="AceGlu_kinase-like_sf"/>
</dbReference>
<gene>
    <name evidence="13" type="ordered locus">Spirs_0574</name>
</gene>
<feature type="domain" description="Aspartate/glutamate/uridylate kinase" evidence="11">
    <location>
        <begin position="3"/>
        <end position="264"/>
    </location>
</feature>
<dbReference type="KEGG" id="ssm:Spirs_0574"/>
<evidence type="ECO:0000256" key="5">
    <source>
        <dbReference type="ARBA" id="ARBA00022777"/>
    </source>
</evidence>
<dbReference type="SUPFAM" id="SSF55021">
    <property type="entry name" value="ACT-like"/>
    <property type="match status" value="1"/>
</dbReference>
<dbReference type="EC" id="2.7.2.4" evidence="9"/>
<evidence type="ECO:0000256" key="10">
    <source>
        <dbReference type="RuleBase" id="RU004249"/>
    </source>
</evidence>
<evidence type="ECO:0000256" key="2">
    <source>
        <dbReference type="ARBA" id="ARBA00010122"/>
    </source>
</evidence>
<dbReference type="UniPathway" id="UPA00050">
    <property type="reaction ID" value="UER00461"/>
</dbReference>
<evidence type="ECO:0000313" key="14">
    <source>
        <dbReference type="Proteomes" id="UP000002318"/>
    </source>
</evidence>
<evidence type="ECO:0000256" key="8">
    <source>
        <dbReference type="PIRSR" id="PIRSR000726-1"/>
    </source>
</evidence>
<comment type="pathway">
    <text evidence="10">Amino-acid biosynthesis; L-threonine biosynthesis; L-threonine from L-aspartate: step 1/5.</text>
</comment>
<dbReference type="InterPro" id="IPR054352">
    <property type="entry name" value="ACT_Aspartokinase"/>
</dbReference>
<dbReference type="EMBL" id="CP002116">
    <property type="protein sequence ID" value="ADK79719.1"/>
    <property type="molecule type" value="Genomic_DNA"/>
</dbReference>
<name>E1RBI9_SEDSS</name>
<dbReference type="Gene3D" id="3.40.1160.10">
    <property type="entry name" value="Acetylglutamate kinase-like"/>
    <property type="match status" value="1"/>
</dbReference>
<keyword evidence="14" id="KW-1185">Reference proteome</keyword>
<keyword evidence="4 8" id="KW-0547">Nucleotide-binding</keyword>
<dbReference type="InterPro" id="IPR018042">
    <property type="entry name" value="Aspartate_kinase_CS"/>
</dbReference>
<keyword evidence="5 9" id="KW-0418">Kinase</keyword>
<feature type="domain" description="Aspartokinase ACT" evidence="12">
    <location>
        <begin position="375"/>
        <end position="431"/>
    </location>
</feature>
<dbReference type="STRING" id="573413.Spirs_0574"/>
<evidence type="ECO:0000256" key="3">
    <source>
        <dbReference type="ARBA" id="ARBA00022679"/>
    </source>
</evidence>
<dbReference type="Gene3D" id="3.30.2130.10">
    <property type="entry name" value="VC0802-like"/>
    <property type="match status" value="1"/>
</dbReference>
<feature type="binding site" evidence="8">
    <location>
        <begin position="8"/>
        <end position="11"/>
    </location>
    <ligand>
        <name>ATP</name>
        <dbReference type="ChEBI" id="CHEBI:30616"/>
    </ligand>
</feature>
<feature type="binding site" evidence="8">
    <location>
        <position position="52"/>
    </location>
    <ligand>
        <name>substrate</name>
    </ligand>
</feature>
<feature type="binding site" evidence="8">
    <location>
        <position position="218"/>
    </location>
    <ligand>
        <name>ATP</name>
        <dbReference type="ChEBI" id="CHEBI:30616"/>
    </ligand>
</feature>
<dbReference type="NCBIfam" id="TIGR00657">
    <property type="entry name" value="asp_kinases"/>
    <property type="match status" value="1"/>
</dbReference>
<dbReference type="UniPathway" id="UPA00034">
    <property type="reaction ID" value="UER00015"/>
</dbReference>
<dbReference type="GO" id="GO:0009089">
    <property type="term" value="P:lysine biosynthetic process via diaminopimelate"/>
    <property type="evidence" value="ECO:0007669"/>
    <property type="project" value="UniProtKB-UniPathway"/>
</dbReference>
<comment type="pathway">
    <text evidence="1 10">Amino-acid biosynthesis; L-lysine biosynthesis via DAP pathway; (S)-tetrahydrodipicolinate from L-aspartate: step 1/4.</text>
</comment>
<dbReference type="PIRSF" id="PIRSF000726">
    <property type="entry name" value="Asp_kin"/>
    <property type="match status" value="1"/>
</dbReference>